<sequence>MRGDINLLKNELSQRAPLGFSGPKSLLPLYLVIGLLVVEGLAFGTLLYYKKSIDRLVNAAELESSQLDLQMRQTETQLKDAISYQGRLNNFKNLLNSHIFWSPLFKELGDFTYKPVSFDTFQADIQKNRIVVTGSAPTYRDIAKVILGLKKSEKFTDIIFQSGGVSKGEETGFGFSLDIGFDPKLLRK</sequence>
<reference evidence="2 3" key="1">
    <citation type="journal article" date="2016" name="Nat. Commun.">
        <title>Thousands of microbial genomes shed light on interconnected biogeochemical processes in an aquifer system.</title>
        <authorList>
            <person name="Anantharaman K."/>
            <person name="Brown C.T."/>
            <person name="Hug L.A."/>
            <person name="Sharon I."/>
            <person name="Castelle C.J."/>
            <person name="Probst A.J."/>
            <person name="Thomas B.C."/>
            <person name="Singh A."/>
            <person name="Wilkins M.J."/>
            <person name="Karaoz U."/>
            <person name="Brodie E.L."/>
            <person name="Williams K.H."/>
            <person name="Hubbard S.S."/>
            <person name="Banfield J.F."/>
        </authorList>
    </citation>
    <scope>NUCLEOTIDE SEQUENCE [LARGE SCALE GENOMIC DNA]</scope>
</reference>
<gene>
    <name evidence="2" type="ORF">A2751_00125</name>
</gene>
<name>A0A1F5NML2_9BACT</name>
<evidence type="ECO:0000313" key="3">
    <source>
        <dbReference type="Proteomes" id="UP000176864"/>
    </source>
</evidence>
<comment type="caution">
    <text evidence="2">The sequence shown here is derived from an EMBL/GenBank/DDBJ whole genome shotgun (WGS) entry which is preliminary data.</text>
</comment>
<keyword evidence="1" id="KW-0812">Transmembrane</keyword>
<dbReference type="EMBL" id="MFEK01000011">
    <property type="protein sequence ID" value="OGE78936.1"/>
    <property type="molecule type" value="Genomic_DNA"/>
</dbReference>
<evidence type="ECO:0000256" key="1">
    <source>
        <dbReference type="SAM" id="Phobius"/>
    </source>
</evidence>
<protein>
    <recommendedName>
        <fullName evidence="4">PilN domain-containing protein</fullName>
    </recommendedName>
</protein>
<evidence type="ECO:0008006" key="4">
    <source>
        <dbReference type="Google" id="ProtNLM"/>
    </source>
</evidence>
<keyword evidence="1" id="KW-0472">Membrane</keyword>
<dbReference type="STRING" id="1817824.A2751_00125"/>
<evidence type="ECO:0000313" key="2">
    <source>
        <dbReference type="EMBL" id="OGE78936.1"/>
    </source>
</evidence>
<feature type="transmembrane region" description="Helical" evidence="1">
    <location>
        <begin position="27"/>
        <end position="49"/>
    </location>
</feature>
<dbReference type="AlphaFoldDB" id="A0A1F5NML2"/>
<proteinExistence type="predicted"/>
<organism evidence="2 3">
    <name type="scientific">Candidatus Doudnabacteria bacterium RIFCSPHIGHO2_01_FULL_46_14</name>
    <dbReference type="NCBI Taxonomy" id="1817824"/>
    <lineage>
        <taxon>Bacteria</taxon>
        <taxon>Candidatus Doudnaibacteriota</taxon>
    </lineage>
</organism>
<dbReference type="Proteomes" id="UP000176864">
    <property type="component" value="Unassembled WGS sequence"/>
</dbReference>
<accession>A0A1F5NML2</accession>
<keyword evidence="1" id="KW-1133">Transmembrane helix</keyword>